<dbReference type="Proteomes" id="UP000540656">
    <property type="component" value="Unassembled WGS sequence"/>
</dbReference>
<dbReference type="RefSeq" id="WP_179501559.1">
    <property type="nucleotide sequence ID" value="NZ_JACCAA010000001.1"/>
</dbReference>
<evidence type="ECO:0000313" key="3">
    <source>
        <dbReference type="EMBL" id="NYG58389.1"/>
    </source>
</evidence>
<dbReference type="EMBL" id="JACCAA010000001">
    <property type="protein sequence ID" value="NYG58389.1"/>
    <property type="molecule type" value="Genomic_DNA"/>
</dbReference>
<keyword evidence="4" id="KW-1185">Reference proteome</keyword>
<organism evidence="3 4">
    <name type="scientific">Nocardioides daedukensis</name>
    <dbReference type="NCBI Taxonomy" id="634462"/>
    <lineage>
        <taxon>Bacteria</taxon>
        <taxon>Bacillati</taxon>
        <taxon>Actinomycetota</taxon>
        <taxon>Actinomycetes</taxon>
        <taxon>Propionibacteriales</taxon>
        <taxon>Nocardioidaceae</taxon>
        <taxon>Nocardioides</taxon>
    </lineage>
</organism>
<dbReference type="PANTHER" id="PTHR21666">
    <property type="entry name" value="PEPTIDASE-RELATED"/>
    <property type="match status" value="1"/>
</dbReference>
<evidence type="ECO:0000256" key="1">
    <source>
        <dbReference type="SAM" id="MobiDB-lite"/>
    </source>
</evidence>
<sequence>MSRYFPSDDRRGLVALLSAALVIIGLMLAPLAQADDLKDKQREVKKQKTQAHHDLDESSTELRQATINLRRAQKKLDTAQAKLGETRGELSASKARDVAAQAALDQAKADLKSAREELKKGERRVEWKAEKVADRVAATYEKGDPRLASVTAVLSSQNPGDLTRSLAATDAILDKENAVLTELEAAKILLGVKETKVEEKKEKVAAKRKAAADNLKLMRRLEAKAAKEEAAVASLVSDRSTVAAAAQKVRDRDKAVLATVEREDARIQGMLRKRAAEARRKALASRAAKAPRSSGGYLSYPVNGRVTSPYGYRVHPIYGYTSLHDGVDFGAGCGQPLYAAANGVVVEKYFQSAWGNRLIVDNGYQRGHGLATIYNHATRYTVSVGSRVTRGQLIGYVGTTGWSTGCHLHFTVMVDGAPTNPMNWL</sequence>
<name>A0A7Y9S281_9ACTN</name>
<dbReference type="GO" id="GO:0004222">
    <property type="term" value="F:metalloendopeptidase activity"/>
    <property type="evidence" value="ECO:0007669"/>
    <property type="project" value="TreeGrafter"/>
</dbReference>
<dbReference type="PROSITE" id="PS51318">
    <property type="entry name" value="TAT"/>
    <property type="match status" value="1"/>
</dbReference>
<feature type="region of interest" description="Disordered" evidence="1">
    <location>
        <begin position="40"/>
        <end position="59"/>
    </location>
</feature>
<accession>A0A7Y9S281</accession>
<reference evidence="3 4" key="1">
    <citation type="submission" date="2020-07" db="EMBL/GenBank/DDBJ databases">
        <title>Sequencing the genomes of 1000 actinobacteria strains.</title>
        <authorList>
            <person name="Klenk H.-P."/>
        </authorList>
    </citation>
    <scope>NUCLEOTIDE SEQUENCE [LARGE SCALE GENOMIC DNA]</scope>
    <source>
        <strain evidence="3 4">DSM 23819</strain>
    </source>
</reference>
<dbReference type="SUPFAM" id="SSF51261">
    <property type="entry name" value="Duplicated hybrid motif"/>
    <property type="match status" value="1"/>
</dbReference>
<dbReference type="PANTHER" id="PTHR21666:SF270">
    <property type="entry name" value="MUREIN HYDROLASE ACTIVATOR ENVC"/>
    <property type="match status" value="1"/>
</dbReference>
<protein>
    <submittedName>
        <fullName evidence="3">Murein DD-endopeptidase MepM/ murein hydrolase activator NlpD</fullName>
    </submittedName>
</protein>
<dbReference type="InterPro" id="IPR006311">
    <property type="entry name" value="TAT_signal"/>
</dbReference>
<feature type="compositionally biased region" description="Basic and acidic residues" evidence="1">
    <location>
        <begin position="40"/>
        <end position="56"/>
    </location>
</feature>
<evidence type="ECO:0000259" key="2">
    <source>
        <dbReference type="Pfam" id="PF01551"/>
    </source>
</evidence>
<comment type="caution">
    <text evidence="3">The sequence shown here is derived from an EMBL/GenBank/DDBJ whole genome shotgun (WGS) entry which is preliminary data.</text>
</comment>
<dbReference type="InterPro" id="IPR050570">
    <property type="entry name" value="Cell_wall_metabolism_enzyme"/>
</dbReference>
<proteinExistence type="predicted"/>
<keyword evidence="3" id="KW-0378">Hydrolase</keyword>
<dbReference type="CDD" id="cd12797">
    <property type="entry name" value="M23_peptidase"/>
    <property type="match status" value="1"/>
</dbReference>
<dbReference type="Gene3D" id="2.70.70.10">
    <property type="entry name" value="Glucose Permease (Domain IIA)"/>
    <property type="match status" value="1"/>
</dbReference>
<evidence type="ECO:0000313" key="4">
    <source>
        <dbReference type="Proteomes" id="UP000540656"/>
    </source>
</evidence>
<gene>
    <name evidence="3" type="ORF">BJ980_001312</name>
</gene>
<dbReference type="InterPro" id="IPR016047">
    <property type="entry name" value="M23ase_b-sheet_dom"/>
</dbReference>
<dbReference type="AlphaFoldDB" id="A0A7Y9S281"/>
<dbReference type="Pfam" id="PF01551">
    <property type="entry name" value="Peptidase_M23"/>
    <property type="match status" value="1"/>
</dbReference>
<feature type="domain" description="M23ase beta-sheet core" evidence="2">
    <location>
        <begin position="323"/>
        <end position="421"/>
    </location>
</feature>
<dbReference type="Gene3D" id="1.20.120.330">
    <property type="entry name" value="Nucleotidyltransferases domain 2"/>
    <property type="match status" value="1"/>
</dbReference>
<dbReference type="InterPro" id="IPR011055">
    <property type="entry name" value="Dup_hybrid_motif"/>
</dbReference>